<feature type="transmembrane region" description="Helical" evidence="6">
    <location>
        <begin position="76"/>
        <end position="98"/>
    </location>
</feature>
<dbReference type="GO" id="GO:0000271">
    <property type="term" value="P:polysaccharide biosynthetic process"/>
    <property type="evidence" value="ECO:0007669"/>
    <property type="project" value="InterPro"/>
</dbReference>
<dbReference type="PANTHER" id="PTHR38459">
    <property type="entry name" value="PROPHAGE BACTOPRENOL-LINKED GLUCOSE TRANSLOCASE HOMOLOG"/>
    <property type="match status" value="1"/>
</dbReference>
<name>A0A931J9H2_9BURK</name>
<evidence type="ECO:0000256" key="6">
    <source>
        <dbReference type="SAM" id="Phobius"/>
    </source>
</evidence>
<evidence type="ECO:0000256" key="4">
    <source>
        <dbReference type="ARBA" id="ARBA00022989"/>
    </source>
</evidence>
<keyword evidence="4 6" id="KW-1133">Transmembrane helix</keyword>
<comment type="caution">
    <text evidence="8">The sequence shown here is derived from an EMBL/GenBank/DDBJ whole genome shotgun (WGS) entry which is preliminary data.</text>
</comment>
<dbReference type="RefSeq" id="WP_198112610.1">
    <property type="nucleotide sequence ID" value="NZ_JAEDAK010000015.1"/>
</dbReference>
<organism evidence="8 9">
    <name type="scientific">Inhella proteolytica</name>
    <dbReference type="NCBI Taxonomy" id="2795029"/>
    <lineage>
        <taxon>Bacteria</taxon>
        <taxon>Pseudomonadati</taxon>
        <taxon>Pseudomonadota</taxon>
        <taxon>Betaproteobacteria</taxon>
        <taxon>Burkholderiales</taxon>
        <taxon>Sphaerotilaceae</taxon>
        <taxon>Inhella</taxon>
    </lineage>
</organism>
<dbReference type="InterPro" id="IPR007267">
    <property type="entry name" value="GtrA_DPMS_TM"/>
</dbReference>
<feature type="transmembrane region" description="Helical" evidence="6">
    <location>
        <begin position="12"/>
        <end position="35"/>
    </location>
</feature>
<evidence type="ECO:0000256" key="3">
    <source>
        <dbReference type="ARBA" id="ARBA00022692"/>
    </source>
</evidence>
<keyword evidence="5 6" id="KW-0472">Membrane</keyword>
<keyword evidence="3 6" id="KW-0812">Transmembrane</keyword>
<sequence length="131" mass="14252">MRTTERAAARGEFLRFLLAGLANTALGYAVFLVLHQGLGLQAGWANAWSYGAGLLQALLLNRWFVFQQARLSAPAVLRFALGFGLCFGLNQAVLHALLGLGRPAALAQLAAMASYTLSFFVLNRAWVWKRA</sequence>
<evidence type="ECO:0000256" key="5">
    <source>
        <dbReference type="ARBA" id="ARBA00023136"/>
    </source>
</evidence>
<feature type="domain" description="GtrA/DPMS transmembrane" evidence="7">
    <location>
        <begin position="15"/>
        <end position="128"/>
    </location>
</feature>
<dbReference type="InterPro" id="IPR051401">
    <property type="entry name" value="GtrA_CellWall_Glycosyl"/>
</dbReference>
<accession>A0A931J9H2</accession>
<comment type="similarity">
    <text evidence="2">Belongs to the GtrA family.</text>
</comment>
<evidence type="ECO:0000313" key="8">
    <source>
        <dbReference type="EMBL" id="MBH9578842.1"/>
    </source>
</evidence>
<dbReference type="PANTHER" id="PTHR38459:SF1">
    <property type="entry name" value="PROPHAGE BACTOPRENOL-LINKED GLUCOSE TRANSLOCASE HOMOLOG"/>
    <property type="match status" value="1"/>
</dbReference>
<dbReference type="AlphaFoldDB" id="A0A931J9H2"/>
<evidence type="ECO:0000259" key="7">
    <source>
        <dbReference type="Pfam" id="PF04138"/>
    </source>
</evidence>
<dbReference type="GO" id="GO:0005886">
    <property type="term" value="C:plasma membrane"/>
    <property type="evidence" value="ECO:0007669"/>
    <property type="project" value="TreeGrafter"/>
</dbReference>
<feature type="transmembrane region" description="Helical" evidence="6">
    <location>
        <begin position="47"/>
        <end position="64"/>
    </location>
</feature>
<evidence type="ECO:0000313" key="9">
    <source>
        <dbReference type="Proteomes" id="UP000613266"/>
    </source>
</evidence>
<reference evidence="8" key="1">
    <citation type="submission" date="2020-12" db="EMBL/GenBank/DDBJ databases">
        <title>The genome sequence of Inhella sp. 1Y17.</title>
        <authorList>
            <person name="Liu Y."/>
        </authorList>
    </citation>
    <scope>NUCLEOTIDE SEQUENCE</scope>
    <source>
        <strain evidence="8">1Y17</strain>
    </source>
</reference>
<dbReference type="Proteomes" id="UP000613266">
    <property type="component" value="Unassembled WGS sequence"/>
</dbReference>
<evidence type="ECO:0000256" key="1">
    <source>
        <dbReference type="ARBA" id="ARBA00004141"/>
    </source>
</evidence>
<comment type="subcellular location">
    <subcellularLocation>
        <location evidence="1">Membrane</location>
        <topology evidence="1">Multi-pass membrane protein</topology>
    </subcellularLocation>
</comment>
<keyword evidence="9" id="KW-1185">Reference proteome</keyword>
<gene>
    <name evidence="8" type="ORF">I7X39_18280</name>
</gene>
<feature type="transmembrane region" description="Helical" evidence="6">
    <location>
        <begin position="104"/>
        <end position="122"/>
    </location>
</feature>
<evidence type="ECO:0000256" key="2">
    <source>
        <dbReference type="ARBA" id="ARBA00009399"/>
    </source>
</evidence>
<proteinExistence type="inferred from homology"/>
<dbReference type="EMBL" id="JAEDAK010000015">
    <property type="protein sequence ID" value="MBH9578842.1"/>
    <property type="molecule type" value="Genomic_DNA"/>
</dbReference>
<dbReference type="Pfam" id="PF04138">
    <property type="entry name" value="GtrA_DPMS_TM"/>
    <property type="match status" value="1"/>
</dbReference>
<protein>
    <submittedName>
        <fullName evidence="8">GtrA family protein</fullName>
    </submittedName>
</protein>